<sequence length="140" mass="16079">MTLTQSLPVVYTAQSKHNFFCRDVICEYVLRNQAVPLNPFRIFDYFLGDRVDRDVIRRANNNCVRIADEIWVFGEISDGVFHEIRYALDLGKPVRYFTLSTRVEGITEVAPHEISLEEEVERSVGLSEKGLREVIVSAAQ</sequence>
<protein>
    <recommendedName>
        <fullName evidence="1">DUF7768 domain-containing protein</fullName>
    </recommendedName>
</protein>
<evidence type="ECO:0000259" key="1">
    <source>
        <dbReference type="Pfam" id="PF24963"/>
    </source>
</evidence>
<name>A0A4U5X0F1_STRGB</name>
<gene>
    <name evidence="2" type="ORF">E4U92_20290</name>
</gene>
<dbReference type="EMBL" id="SZPR01000017">
    <property type="protein sequence ID" value="TKT07792.1"/>
    <property type="molecule type" value="Genomic_DNA"/>
</dbReference>
<dbReference type="RefSeq" id="WP_137301853.1">
    <property type="nucleotide sequence ID" value="NZ_BMVD01000007.1"/>
</dbReference>
<evidence type="ECO:0000313" key="3">
    <source>
        <dbReference type="Proteomes" id="UP000308632"/>
    </source>
</evidence>
<accession>A0A4U5X0F1</accession>
<dbReference type="Proteomes" id="UP000308632">
    <property type="component" value="Unassembled WGS sequence"/>
</dbReference>
<reference evidence="2 3" key="1">
    <citation type="submission" date="2019-04" db="EMBL/GenBank/DDBJ databases">
        <title>Streptomyces lasaliensis sp.nov., an Actinomycete isolated from soil which produces the polyether antibiotic lasalocid.</title>
        <authorList>
            <person name="Erwin G."/>
            <person name="Haber C."/>
        </authorList>
    </citation>
    <scope>NUCLEOTIDE SEQUENCE [LARGE SCALE GENOMIC DNA]</scope>
    <source>
        <strain evidence="2 3">DSM 40089</strain>
    </source>
</reference>
<comment type="caution">
    <text evidence="2">The sequence shown here is derived from an EMBL/GenBank/DDBJ whole genome shotgun (WGS) entry which is preliminary data.</text>
</comment>
<dbReference type="Pfam" id="PF24963">
    <property type="entry name" value="DUF7768"/>
    <property type="match status" value="1"/>
</dbReference>
<evidence type="ECO:0000313" key="2">
    <source>
        <dbReference type="EMBL" id="TKT07792.1"/>
    </source>
</evidence>
<dbReference type="AlphaFoldDB" id="A0A4U5X0F1"/>
<dbReference type="InterPro" id="IPR056670">
    <property type="entry name" value="DUF7768"/>
</dbReference>
<organism evidence="2 3">
    <name type="scientific">Streptomyces galbus</name>
    <dbReference type="NCBI Taxonomy" id="33898"/>
    <lineage>
        <taxon>Bacteria</taxon>
        <taxon>Bacillati</taxon>
        <taxon>Actinomycetota</taxon>
        <taxon>Actinomycetes</taxon>
        <taxon>Kitasatosporales</taxon>
        <taxon>Streptomycetaceae</taxon>
        <taxon>Streptomyces</taxon>
    </lineage>
</organism>
<proteinExistence type="predicted"/>
<feature type="domain" description="DUF7768" evidence="1">
    <location>
        <begin position="11"/>
        <end position="97"/>
    </location>
</feature>